<proteinExistence type="predicted"/>
<keyword evidence="3" id="KW-1185">Reference proteome</keyword>
<gene>
    <name evidence="2" type="ORF">I8752_27910</name>
</gene>
<dbReference type="InterPro" id="IPR025960">
    <property type="entry name" value="RVT_N"/>
</dbReference>
<keyword evidence="2" id="KW-0548">Nucleotidyltransferase</keyword>
<dbReference type="EMBL" id="JAECZA010000238">
    <property type="protein sequence ID" value="MBH8576748.1"/>
    <property type="molecule type" value="Genomic_DNA"/>
</dbReference>
<dbReference type="Pfam" id="PF13655">
    <property type="entry name" value="RVT_N"/>
    <property type="match status" value="1"/>
</dbReference>
<dbReference type="AlphaFoldDB" id="A0A8J7LI49"/>
<dbReference type="GO" id="GO:0003964">
    <property type="term" value="F:RNA-directed DNA polymerase activity"/>
    <property type="evidence" value="ECO:0007669"/>
    <property type="project" value="UniProtKB-KW"/>
</dbReference>
<dbReference type="RefSeq" id="WP_214435505.1">
    <property type="nucleotide sequence ID" value="NZ_CAWPUQ010000166.1"/>
</dbReference>
<organism evidence="2 3">
    <name type="scientific">Dendronalium phyllosphericum CENA369</name>
    <dbReference type="NCBI Taxonomy" id="1725256"/>
    <lineage>
        <taxon>Bacteria</taxon>
        <taxon>Bacillati</taxon>
        <taxon>Cyanobacteriota</taxon>
        <taxon>Cyanophyceae</taxon>
        <taxon>Nostocales</taxon>
        <taxon>Nostocaceae</taxon>
        <taxon>Dendronalium</taxon>
        <taxon>Dendronalium phyllosphericum</taxon>
    </lineage>
</organism>
<accession>A0A8J7LI49</accession>
<evidence type="ECO:0000313" key="2">
    <source>
        <dbReference type="EMBL" id="MBH8576748.1"/>
    </source>
</evidence>
<reference evidence="2 3" key="1">
    <citation type="journal article" date="2021" name="Int. J. Syst. Evol. Microbiol.">
        <title>Amazonocrinis nigriterrae gen. nov., sp. nov., Atlanticothrix silvestris gen. nov., sp. nov. and Dendronalium phyllosphericum gen. nov., sp. nov., nostocacean cyanobacteria from Brazilian environments.</title>
        <authorList>
            <person name="Alvarenga D.O."/>
            <person name="Andreote A.P.D."/>
            <person name="Branco L.H.Z."/>
            <person name="Delbaje E."/>
            <person name="Cruz R.B."/>
            <person name="Varani A.M."/>
            <person name="Fiore M.F."/>
        </authorList>
    </citation>
    <scope>NUCLEOTIDE SEQUENCE [LARGE SCALE GENOMIC DNA]</scope>
    <source>
        <strain evidence="2 3">CENA369</strain>
    </source>
</reference>
<evidence type="ECO:0000259" key="1">
    <source>
        <dbReference type="Pfam" id="PF13655"/>
    </source>
</evidence>
<keyword evidence="2" id="KW-0695">RNA-directed DNA polymerase</keyword>
<keyword evidence="2" id="KW-0808">Transferase</keyword>
<name>A0A8J7LI49_9NOST</name>
<dbReference type="Proteomes" id="UP000662314">
    <property type="component" value="Unassembled WGS sequence"/>
</dbReference>
<feature type="domain" description="Reverse transcriptase N-terminal" evidence="1">
    <location>
        <begin position="12"/>
        <end position="39"/>
    </location>
</feature>
<evidence type="ECO:0000313" key="3">
    <source>
        <dbReference type="Proteomes" id="UP000662314"/>
    </source>
</evidence>
<sequence>MIGHSNNASESWRTLPWKKFRRNLFRLQRRMYKAVQGGD</sequence>
<comment type="caution">
    <text evidence="2">The sequence shown here is derived from an EMBL/GenBank/DDBJ whole genome shotgun (WGS) entry which is preliminary data.</text>
</comment>
<protein>
    <submittedName>
        <fullName evidence="2">Reverse transcriptase N-terminal domain-containing protein</fullName>
    </submittedName>
</protein>
<feature type="non-terminal residue" evidence="2">
    <location>
        <position position="39"/>
    </location>
</feature>